<dbReference type="PANTHER" id="PTHR44858">
    <property type="entry name" value="TETRATRICOPEPTIDE REPEAT PROTEIN 6"/>
    <property type="match status" value="1"/>
</dbReference>
<dbReference type="EMBL" id="RBCJ01000003">
    <property type="protein sequence ID" value="RKN79388.1"/>
    <property type="molecule type" value="Genomic_DNA"/>
</dbReference>
<gene>
    <name evidence="5" type="ORF">D7Z94_13820</name>
</gene>
<dbReference type="InterPro" id="IPR050498">
    <property type="entry name" value="Ycf3"/>
</dbReference>
<keyword evidence="6" id="KW-1185">Reference proteome</keyword>
<feature type="chain" id="PRO_5017464314" evidence="4">
    <location>
        <begin position="18"/>
        <end position="378"/>
    </location>
</feature>
<sequence length="378" mass="44016">MRIIFLAFLLFVVKAGAQSSASSIADSLFATGHYTKAINYYARTASANSSLQIARAYTAIGNFEKAVAQYKSVVKLHPSLQIASFELGKLLVKTKDYDEARKLFSKLVGIGKDNPEYYYYLGEVYRELGQPASSIVAYKKAINRDSTHLRSLFQLGKYFVMKQLKNQALPYIEKGLEFYPNDVALINLKALAFFNNDEYDKAMPLFERLVELGERKEYIYTKLAYCQFKSWELEKAKKSYKVLLDIDDANADAYFHLGHVFWKDQKLDSARFYFNRSTEVQKPVLWREYESLARLARVEENLKGALKYYQMAHTEDPLNPMTYYNVCTLTDQIYEDPKTSLEYYETYMEKFGTMRPYVTDFVTKRIRQLKEEIHFTSD</sequence>
<feature type="signal peptide" evidence="4">
    <location>
        <begin position="1"/>
        <end position="17"/>
    </location>
</feature>
<keyword evidence="2 3" id="KW-0802">TPR repeat</keyword>
<evidence type="ECO:0000256" key="3">
    <source>
        <dbReference type="PROSITE-ProRule" id="PRU00339"/>
    </source>
</evidence>
<dbReference type="AlphaFoldDB" id="A0A3B0C4I4"/>
<dbReference type="PANTHER" id="PTHR44858:SF1">
    <property type="entry name" value="UDP-N-ACETYLGLUCOSAMINE--PEPTIDE N-ACETYLGLUCOSAMINYLTRANSFERASE SPINDLY-RELATED"/>
    <property type="match status" value="1"/>
</dbReference>
<protein>
    <submittedName>
        <fullName evidence="5">Uncharacterized protein</fullName>
    </submittedName>
</protein>
<keyword evidence="1" id="KW-0677">Repeat</keyword>
<dbReference type="Pfam" id="PF13432">
    <property type="entry name" value="TPR_16"/>
    <property type="match status" value="1"/>
</dbReference>
<keyword evidence="4" id="KW-0732">Signal</keyword>
<dbReference type="InterPro" id="IPR019734">
    <property type="entry name" value="TPR_rpt"/>
</dbReference>
<reference evidence="5 6" key="1">
    <citation type="submission" date="2018-10" db="EMBL/GenBank/DDBJ databases">
        <title>Ulvibacterium marinum gen. nov., sp. nov., a novel marine bacterium of the family Flavobacteriaceae, isolated from a culture of the green alga Ulva prolifera.</title>
        <authorList>
            <person name="Zhang Z."/>
        </authorList>
    </citation>
    <scope>NUCLEOTIDE SEQUENCE [LARGE SCALE GENOMIC DNA]</scope>
    <source>
        <strain evidence="5 6">CCMM003</strain>
    </source>
</reference>
<evidence type="ECO:0000256" key="4">
    <source>
        <dbReference type="SAM" id="SignalP"/>
    </source>
</evidence>
<dbReference type="Proteomes" id="UP000276603">
    <property type="component" value="Unassembled WGS sequence"/>
</dbReference>
<dbReference type="SUPFAM" id="SSF48452">
    <property type="entry name" value="TPR-like"/>
    <property type="match status" value="1"/>
</dbReference>
<evidence type="ECO:0000256" key="1">
    <source>
        <dbReference type="ARBA" id="ARBA00022737"/>
    </source>
</evidence>
<dbReference type="OrthoDB" id="9810596at2"/>
<organism evidence="5 6">
    <name type="scientific">Ulvibacterium marinum</name>
    <dbReference type="NCBI Taxonomy" id="2419782"/>
    <lineage>
        <taxon>Bacteria</taxon>
        <taxon>Pseudomonadati</taxon>
        <taxon>Bacteroidota</taxon>
        <taxon>Flavobacteriia</taxon>
        <taxon>Flavobacteriales</taxon>
        <taxon>Flavobacteriaceae</taxon>
        <taxon>Ulvibacterium</taxon>
    </lineage>
</organism>
<comment type="caution">
    <text evidence="5">The sequence shown here is derived from an EMBL/GenBank/DDBJ whole genome shotgun (WGS) entry which is preliminary data.</text>
</comment>
<evidence type="ECO:0000313" key="6">
    <source>
        <dbReference type="Proteomes" id="UP000276603"/>
    </source>
</evidence>
<dbReference type="RefSeq" id="WP_120712202.1">
    <property type="nucleotide sequence ID" value="NZ_RBCJ01000003.1"/>
</dbReference>
<dbReference type="PROSITE" id="PS50005">
    <property type="entry name" value="TPR"/>
    <property type="match status" value="3"/>
</dbReference>
<dbReference type="Pfam" id="PF13181">
    <property type="entry name" value="TPR_8"/>
    <property type="match status" value="2"/>
</dbReference>
<feature type="repeat" description="TPR" evidence="3">
    <location>
        <begin position="115"/>
        <end position="148"/>
    </location>
</feature>
<dbReference type="SMART" id="SM00028">
    <property type="entry name" value="TPR"/>
    <property type="match status" value="8"/>
</dbReference>
<name>A0A3B0C4I4_9FLAO</name>
<dbReference type="Gene3D" id="1.25.40.10">
    <property type="entry name" value="Tetratricopeptide repeat domain"/>
    <property type="match status" value="1"/>
</dbReference>
<evidence type="ECO:0000313" key="5">
    <source>
        <dbReference type="EMBL" id="RKN79388.1"/>
    </source>
</evidence>
<accession>A0A3B0C4I4</accession>
<evidence type="ECO:0000256" key="2">
    <source>
        <dbReference type="ARBA" id="ARBA00022803"/>
    </source>
</evidence>
<feature type="repeat" description="TPR" evidence="3">
    <location>
        <begin position="47"/>
        <end position="80"/>
    </location>
</feature>
<dbReference type="InterPro" id="IPR011990">
    <property type="entry name" value="TPR-like_helical_dom_sf"/>
</dbReference>
<feature type="repeat" description="TPR" evidence="3">
    <location>
        <begin position="81"/>
        <end position="114"/>
    </location>
</feature>
<proteinExistence type="predicted"/>